<gene>
    <name evidence="2" type="ORF">N300_06341</name>
</gene>
<dbReference type="AlphaFoldDB" id="A0A091I6R3"/>
<feature type="non-terminal residue" evidence="2">
    <location>
        <position position="94"/>
    </location>
</feature>
<keyword evidence="3" id="KW-1185">Reference proteome</keyword>
<protein>
    <submittedName>
        <fullName evidence="2">Uncharacterized protein</fullName>
    </submittedName>
</protein>
<organism evidence="2 3">
    <name type="scientific">Calypte anna</name>
    <name type="common">Anna's hummingbird</name>
    <name type="synonym">Archilochus anna</name>
    <dbReference type="NCBI Taxonomy" id="9244"/>
    <lineage>
        <taxon>Eukaryota</taxon>
        <taxon>Metazoa</taxon>
        <taxon>Chordata</taxon>
        <taxon>Craniata</taxon>
        <taxon>Vertebrata</taxon>
        <taxon>Euteleostomi</taxon>
        <taxon>Archelosauria</taxon>
        <taxon>Archosauria</taxon>
        <taxon>Dinosauria</taxon>
        <taxon>Saurischia</taxon>
        <taxon>Theropoda</taxon>
        <taxon>Coelurosauria</taxon>
        <taxon>Aves</taxon>
        <taxon>Neognathae</taxon>
        <taxon>Neoaves</taxon>
        <taxon>Strisores</taxon>
        <taxon>Apodiformes</taxon>
        <taxon>Trochilidae</taxon>
        <taxon>Calypte</taxon>
    </lineage>
</organism>
<dbReference type="EMBL" id="KL218210">
    <property type="protein sequence ID" value="KFP03100.1"/>
    <property type="molecule type" value="Genomic_DNA"/>
</dbReference>
<reference evidence="2 3" key="1">
    <citation type="submission" date="2014-04" db="EMBL/GenBank/DDBJ databases">
        <title>Genome evolution of avian class.</title>
        <authorList>
            <person name="Zhang G."/>
            <person name="Li C."/>
        </authorList>
    </citation>
    <scope>NUCLEOTIDE SEQUENCE [LARGE SCALE GENOMIC DNA]</scope>
    <source>
        <strain evidence="2">BGI_N300</strain>
    </source>
</reference>
<name>A0A091I6R3_CALAN</name>
<feature type="region of interest" description="Disordered" evidence="1">
    <location>
        <begin position="54"/>
        <end position="74"/>
    </location>
</feature>
<evidence type="ECO:0000313" key="2">
    <source>
        <dbReference type="EMBL" id="KFP03100.1"/>
    </source>
</evidence>
<evidence type="ECO:0000256" key="1">
    <source>
        <dbReference type="SAM" id="MobiDB-lite"/>
    </source>
</evidence>
<feature type="non-terminal residue" evidence="2">
    <location>
        <position position="1"/>
    </location>
</feature>
<accession>A0A091I6R3</accession>
<dbReference type="Proteomes" id="UP000054308">
    <property type="component" value="Unassembled WGS sequence"/>
</dbReference>
<sequence>PGTLPGCLAGGASVAAGNAGEVTAPRVDGHSITAEDAANSSRGGGAHYGVLWEGAEDGSGQGHHHRGGLNDNDGALALPATGLIAAAGQRGWAT</sequence>
<evidence type="ECO:0000313" key="3">
    <source>
        <dbReference type="Proteomes" id="UP000054308"/>
    </source>
</evidence>
<proteinExistence type="predicted"/>